<keyword evidence="1" id="KW-0963">Cytoplasm</keyword>
<evidence type="ECO:0000256" key="3">
    <source>
        <dbReference type="ARBA" id="ARBA00022723"/>
    </source>
</evidence>
<gene>
    <name evidence="9" type="ORF">A3840_06260</name>
</gene>
<dbReference type="GO" id="GO:0005525">
    <property type="term" value="F:GTP binding"/>
    <property type="evidence" value="ECO:0007669"/>
    <property type="project" value="UniProtKB-KW"/>
</dbReference>
<dbReference type="GO" id="GO:0006777">
    <property type="term" value="P:Mo-molybdopterin cofactor biosynthetic process"/>
    <property type="evidence" value="ECO:0007669"/>
    <property type="project" value="UniProtKB-KW"/>
</dbReference>
<keyword evidence="7" id="KW-0501">Molybdenum cofactor biosynthesis</keyword>
<keyword evidence="10" id="KW-1185">Reference proteome</keyword>
<keyword evidence="3" id="KW-0479">Metal-binding</keyword>
<evidence type="ECO:0000313" key="10">
    <source>
        <dbReference type="Proteomes" id="UP000078389"/>
    </source>
</evidence>
<evidence type="ECO:0000256" key="6">
    <source>
        <dbReference type="ARBA" id="ARBA00023134"/>
    </source>
</evidence>
<evidence type="ECO:0000259" key="8">
    <source>
        <dbReference type="Pfam" id="PF12804"/>
    </source>
</evidence>
<keyword evidence="4" id="KW-0547">Nucleotide-binding</keyword>
<dbReference type="InterPro" id="IPR025877">
    <property type="entry name" value="MobA-like_NTP_Trfase"/>
</dbReference>
<protein>
    <recommendedName>
        <fullName evidence="8">MobA-like NTP transferase domain-containing protein</fullName>
    </recommendedName>
</protein>
<dbReference type="OrthoDB" id="9788394at2"/>
<dbReference type="CDD" id="cd02503">
    <property type="entry name" value="MobA"/>
    <property type="match status" value="1"/>
</dbReference>
<organism evidence="9 10">
    <name type="scientific">Devosia elaeis</name>
    <dbReference type="NCBI Taxonomy" id="1770058"/>
    <lineage>
        <taxon>Bacteria</taxon>
        <taxon>Pseudomonadati</taxon>
        <taxon>Pseudomonadota</taxon>
        <taxon>Alphaproteobacteria</taxon>
        <taxon>Hyphomicrobiales</taxon>
        <taxon>Devosiaceae</taxon>
        <taxon>Devosia</taxon>
    </lineage>
</organism>
<dbReference type="Pfam" id="PF12804">
    <property type="entry name" value="NTP_transf_3"/>
    <property type="match status" value="1"/>
</dbReference>
<evidence type="ECO:0000256" key="5">
    <source>
        <dbReference type="ARBA" id="ARBA00022842"/>
    </source>
</evidence>
<dbReference type="GO" id="GO:0046872">
    <property type="term" value="F:metal ion binding"/>
    <property type="evidence" value="ECO:0007669"/>
    <property type="project" value="UniProtKB-KW"/>
</dbReference>
<sequence>MIVHALILAGGRGSRLGDVRKAGIRIGGRTLLARVAERMSGMPLLISTGPGPAEAPTEGIALADQDTAHNGPMAGIEAALRHLRGRAHEDDLLLTVAVDTPFLPADYRARMIAALDAGAPAAYAAWGSDIYPTNAIYRLSALHALAPANLPDSPKRLLQNLGAAPVDWSAACGDNPFANLNILADLVALGRRARQTGQ</sequence>
<dbReference type="InterPro" id="IPR029044">
    <property type="entry name" value="Nucleotide-diphossugar_trans"/>
</dbReference>
<dbReference type="PANTHER" id="PTHR19136:SF81">
    <property type="entry name" value="MOLYBDENUM COFACTOR GUANYLYLTRANSFERASE"/>
    <property type="match status" value="1"/>
</dbReference>
<accession>A0A178I2D8</accession>
<proteinExistence type="predicted"/>
<feature type="domain" description="MobA-like NTP transferase" evidence="8">
    <location>
        <begin position="5"/>
        <end position="160"/>
    </location>
</feature>
<keyword evidence="5" id="KW-0460">Magnesium</keyword>
<dbReference type="SUPFAM" id="SSF53448">
    <property type="entry name" value="Nucleotide-diphospho-sugar transferases"/>
    <property type="match status" value="1"/>
</dbReference>
<evidence type="ECO:0000313" key="9">
    <source>
        <dbReference type="EMBL" id="OAM78446.1"/>
    </source>
</evidence>
<reference evidence="9 10" key="1">
    <citation type="submission" date="2016-03" db="EMBL/GenBank/DDBJ databases">
        <title>Genome sequencing of Devosia sp. S37.</title>
        <authorList>
            <person name="Mohd Nor M."/>
        </authorList>
    </citation>
    <scope>NUCLEOTIDE SEQUENCE [LARGE SCALE GENOMIC DNA]</scope>
    <source>
        <strain evidence="9 10">S37</strain>
    </source>
</reference>
<dbReference type="AlphaFoldDB" id="A0A178I2D8"/>
<keyword evidence="6" id="KW-0342">GTP-binding</keyword>
<name>A0A178I2D8_9HYPH</name>
<keyword evidence="2" id="KW-0808">Transferase</keyword>
<evidence type="ECO:0000256" key="7">
    <source>
        <dbReference type="ARBA" id="ARBA00023150"/>
    </source>
</evidence>
<evidence type="ECO:0000256" key="2">
    <source>
        <dbReference type="ARBA" id="ARBA00022679"/>
    </source>
</evidence>
<dbReference type="EMBL" id="LVVY01000070">
    <property type="protein sequence ID" value="OAM78446.1"/>
    <property type="molecule type" value="Genomic_DNA"/>
</dbReference>
<dbReference type="STRING" id="1770058.A3840_06260"/>
<dbReference type="InterPro" id="IPR013482">
    <property type="entry name" value="Molybde_CF_guanTrfase"/>
</dbReference>
<dbReference type="RefSeq" id="WP_067453528.1">
    <property type="nucleotide sequence ID" value="NZ_LVVY01000070.1"/>
</dbReference>
<evidence type="ECO:0000256" key="4">
    <source>
        <dbReference type="ARBA" id="ARBA00022741"/>
    </source>
</evidence>
<dbReference type="GO" id="GO:0016779">
    <property type="term" value="F:nucleotidyltransferase activity"/>
    <property type="evidence" value="ECO:0007669"/>
    <property type="project" value="TreeGrafter"/>
</dbReference>
<evidence type="ECO:0000256" key="1">
    <source>
        <dbReference type="ARBA" id="ARBA00022490"/>
    </source>
</evidence>
<dbReference type="Proteomes" id="UP000078389">
    <property type="component" value="Unassembled WGS sequence"/>
</dbReference>
<comment type="caution">
    <text evidence="9">The sequence shown here is derived from an EMBL/GenBank/DDBJ whole genome shotgun (WGS) entry which is preliminary data.</text>
</comment>
<dbReference type="PANTHER" id="PTHR19136">
    <property type="entry name" value="MOLYBDENUM COFACTOR GUANYLYLTRANSFERASE"/>
    <property type="match status" value="1"/>
</dbReference>
<dbReference type="Gene3D" id="3.90.550.10">
    <property type="entry name" value="Spore Coat Polysaccharide Biosynthesis Protein SpsA, Chain A"/>
    <property type="match status" value="1"/>
</dbReference>